<dbReference type="Gene3D" id="3.50.30.20">
    <property type="entry name" value="Carbamoyl-phosphate synthase small subunit, N-terminal domain"/>
    <property type="match status" value="1"/>
</dbReference>
<dbReference type="Proteomes" id="UP001345963">
    <property type="component" value="Unassembled WGS sequence"/>
</dbReference>
<dbReference type="Pfam" id="PF00988">
    <property type="entry name" value="CPSase_sm_chain"/>
    <property type="match status" value="1"/>
</dbReference>
<name>A0ABU7B5W8_9TELE</name>
<keyword evidence="4" id="KW-1185">Reference proteome</keyword>
<protein>
    <recommendedName>
        <fullName evidence="2">Carbamoyl-phosphate synthase small subunit N-terminal domain-containing protein</fullName>
    </recommendedName>
</protein>
<evidence type="ECO:0000313" key="4">
    <source>
        <dbReference type="Proteomes" id="UP001345963"/>
    </source>
</evidence>
<feature type="region of interest" description="Disordered" evidence="1">
    <location>
        <begin position="153"/>
        <end position="198"/>
    </location>
</feature>
<dbReference type="SUPFAM" id="SSF52021">
    <property type="entry name" value="Carbamoyl phosphate synthetase, small subunit N-terminal domain"/>
    <property type="match status" value="1"/>
</dbReference>
<accession>A0ABU7B5W8</accession>
<gene>
    <name evidence="3" type="ORF">ATANTOWER_010525</name>
</gene>
<evidence type="ECO:0000256" key="1">
    <source>
        <dbReference type="SAM" id="MobiDB-lite"/>
    </source>
</evidence>
<dbReference type="InterPro" id="IPR036480">
    <property type="entry name" value="CarbP_synth_ssu_N_sf"/>
</dbReference>
<sequence length="198" mass="21232">MTKILLACSVVKSLRQGCVVCRKVANTSGWPRLFSVKAQTAHLVLKDGTRMKGFSFGHCGSVAGELVFNTGLVGYPEALTDPSYRGQILTLTYPIVGNYGVPNTQELDELGLRKHVESANIQLIQGHRGSSLSRETQTSLILGKLVRGNPKAFTGQPRNIVPPACSGSSSGPPSGGMCPEHLTKEASRRHPNQMPEPP</sequence>
<comment type="caution">
    <text evidence="3">The sequence shown here is derived from an EMBL/GenBank/DDBJ whole genome shotgun (WGS) entry which is preliminary data.</text>
</comment>
<evidence type="ECO:0000313" key="3">
    <source>
        <dbReference type="EMBL" id="MED6245937.1"/>
    </source>
</evidence>
<dbReference type="InterPro" id="IPR002474">
    <property type="entry name" value="CarbamoylP_synth_ssu_N"/>
</dbReference>
<dbReference type="EMBL" id="JAHUTI010041670">
    <property type="protein sequence ID" value="MED6245937.1"/>
    <property type="molecule type" value="Genomic_DNA"/>
</dbReference>
<proteinExistence type="predicted"/>
<feature type="domain" description="Carbamoyl-phosphate synthase small subunit N-terminal" evidence="2">
    <location>
        <begin position="39"/>
        <end position="146"/>
    </location>
</feature>
<dbReference type="SMART" id="SM01097">
    <property type="entry name" value="CPSase_sm_chain"/>
    <property type="match status" value="1"/>
</dbReference>
<evidence type="ECO:0000259" key="2">
    <source>
        <dbReference type="SMART" id="SM01097"/>
    </source>
</evidence>
<reference evidence="3 4" key="1">
    <citation type="submission" date="2021-07" db="EMBL/GenBank/DDBJ databases">
        <authorList>
            <person name="Palmer J.M."/>
        </authorList>
    </citation>
    <scope>NUCLEOTIDE SEQUENCE [LARGE SCALE GENOMIC DNA]</scope>
    <source>
        <strain evidence="3 4">AT_MEX2019</strain>
        <tissue evidence="3">Muscle</tissue>
    </source>
</reference>
<organism evidence="3 4">
    <name type="scientific">Ataeniobius toweri</name>
    <dbReference type="NCBI Taxonomy" id="208326"/>
    <lineage>
        <taxon>Eukaryota</taxon>
        <taxon>Metazoa</taxon>
        <taxon>Chordata</taxon>
        <taxon>Craniata</taxon>
        <taxon>Vertebrata</taxon>
        <taxon>Euteleostomi</taxon>
        <taxon>Actinopterygii</taxon>
        <taxon>Neopterygii</taxon>
        <taxon>Teleostei</taxon>
        <taxon>Neoteleostei</taxon>
        <taxon>Acanthomorphata</taxon>
        <taxon>Ovalentaria</taxon>
        <taxon>Atherinomorphae</taxon>
        <taxon>Cyprinodontiformes</taxon>
        <taxon>Goodeidae</taxon>
        <taxon>Ataeniobius</taxon>
    </lineage>
</organism>
<feature type="compositionally biased region" description="Low complexity" evidence="1">
    <location>
        <begin position="166"/>
        <end position="176"/>
    </location>
</feature>